<sequence>MYNLFLACPPIYHLPGTWDDPAKIARCNDTLIPHAHLGQGAAFAVFLGLCVLALIGYGIYMTFGRGGKDLRDEIREHARMHELGIAHGHEGKHPVMTQKAQEQDYPQHKHEQ</sequence>
<dbReference type="OrthoDB" id="28726at10239"/>
<evidence type="ECO:0000256" key="2">
    <source>
        <dbReference type="SAM" id="Phobius"/>
    </source>
</evidence>
<protein>
    <submittedName>
        <fullName evidence="3">Putative photosystem II protein</fullName>
    </submittedName>
</protein>
<dbReference type="KEGG" id="vg:26640195"/>
<name>A0A0K0KVI5_9CAUD</name>
<keyword evidence="2" id="KW-1133">Transmembrane helix</keyword>
<proteinExistence type="predicted"/>
<keyword evidence="2" id="KW-0472">Membrane</keyword>
<dbReference type="RefSeq" id="YP_009213651.1">
    <property type="nucleotide sequence ID" value="NC_028955.1"/>
</dbReference>
<dbReference type="EMBL" id="KM359505">
    <property type="protein sequence ID" value="AIR93476.1"/>
    <property type="molecule type" value="Genomic_DNA"/>
</dbReference>
<evidence type="ECO:0000313" key="3">
    <source>
        <dbReference type="EMBL" id="AIR93476.1"/>
    </source>
</evidence>
<accession>A0A0K0KVI5</accession>
<dbReference type="GeneID" id="26640195"/>
<feature type="compositionally biased region" description="Basic and acidic residues" evidence="1">
    <location>
        <begin position="101"/>
        <end position="112"/>
    </location>
</feature>
<keyword evidence="2" id="KW-0812">Transmembrane</keyword>
<reference evidence="4" key="1">
    <citation type="submission" date="2014-08" db="EMBL/GenBank/DDBJ databases">
        <authorList>
            <person name="Edwards T."/>
        </authorList>
    </citation>
    <scope>NUCLEOTIDE SEQUENCE [LARGE SCALE GENOMIC DNA]</scope>
</reference>
<evidence type="ECO:0000313" key="4">
    <source>
        <dbReference type="Proteomes" id="UP000207741"/>
    </source>
</evidence>
<feature type="transmembrane region" description="Helical" evidence="2">
    <location>
        <begin position="41"/>
        <end position="63"/>
    </location>
</feature>
<evidence type="ECO:0000256" key="1">
    <source>
        <dbReference type="SAM" id="MobiDB-lite"/>
    </source>
</evidence>
<keyword evidence="4" id="KW-1185">Reference proteome</keyword>
<organism evidence="3 4">
    <name type="scientific">Prochlorococcus phage P-TIM68</name>
    <dbReference type="NCBI Taxonomy" id="1542477"/>
    <lineage>
        <taxon>Viruses</taxon>
        <taxon>Duplodnaviria</taxon>
        <taxon>Heunggongvirae</taxon>
        <taxon>Uroviricota</taxon>
        <taxon>Caudoviricetes</taxon>
        <taxon>Pantevenvirales</taxon>
        <taxon>Kyanoviridae</taxon>
        <taxon>Haifavirus</taxon>
        <taxon>Haifavirus tim68</taxon>
    </lineage>
</organism>
<dbReference type="Proteomes" id="UP000207741">
    <property type="component" value="Segment"/>
</dbReference>
<feature type="region of interest" description="Disordered" evidence="1">
    <location>
        <begin position="88"/>
        <end position="112"/>
    </location>
</feature>